<dbReference type="EMBL" id="JANBUP010003210">
    <property type="protein sequence ID" value="KAJ2797485.1"/>
    <property type="molecule type" value="Genomic_DNA"/>
</dbReference>
<organism evidence="1 2">
    <name type="scientific">Coemansia furcata</name>
    <dbReference type="NCBI Taxonomy" id="417177"/>
    <lineage>
        <taxon>Eukaryota</taxon>
        <taxon>Fungi</taxon>
        <taxon>Fungi incertae sedis</taxon>
        <taxon>Zoopagomycota</taxon>
        <taxon>Kickxellomycotina</taxon>
        <taxon>Kickxellomycetes</taxon>
        <taxon>Kickxellales</taxon>
        <taxon>Kickxellaceae</taxon>
        <taxon>Coemansia</taxon>
    </lineage>
</organism>
<proteinExistence type="predicted"/>
<comment type="caution">
    <text evidence="1">The sequence shown here is derived from an EMBL/GenBank/DDBJ whole genome shotgun (WGS) entry which is preliminary data.</text>
</comment>
<evidence type="ECO:0000313" key="1">
    <source>
        <dbReference type="EMBL" id="KAJ2797485.1"/>
    </source>
</evidence>
<evidence type="ECO:0000313" key="2">
    <source>
        <dbReference type="Proteomes" id="UP001140096"/>
    </source>
</evidence>
<name>A0ACC1KYT5_9FUNG</name>
<protein>
    <submittedName>
        <fullName evidence="1">Oligosaccharide translocation protein rft1</fullName>
    </submittedName>
</protein>
<keyword evidence="2" id="KW-1185">Reference proteome</keyword>
<sequence>MASTADAAFSGAQYLMGLQVFVKLTTFSMNAVVICLAGHKAFGVASVQFELLLSTILFLSREGMRSALLRIDVNRGTDDRVQSDADRSSVQSRRPPVYEQRIINAALVPIGVG</sequence>
<accession>A0ACC1KYT5</accession>
<dbReference type="Proteomes" id="UP001140096">
    <property type="component" value="Unassembled WGS sequence"/>
</dbReference>
<feature type="non-terminal residue" evidence="1">
    <location>
        <position position="113"/>
    </location>
</feature>
<reference evidence="1" key="1">
    <citation type="submission" date="2022-07" db="EMBL/GenBank/DDBJ databases">
        <title>Phylogenomic reconstructions and comparative analyses of Kickxellomycotina fungi.</title>
        <authorList>
            <person name="Reynolds N.K."/>
            <person name="Stajich J.E."/>
            <person name="Barry K."/>
            <person name="Grigoriev I.V."/>
            <person name="Crous P."/>
            <person name="Smith M.E."/>
        </authorList>
    </citation>
    <scope>NUCLEOTIDE SEQUENCE</scope>
    <source>
        <strain evidence="1">CBS 102833</strain>
    </source>
</reference>
<gene>
    <name evidence="1" type="primary">RFT1_2</name>
    <name evidence="1" type="ORF">H4S07_005936</name>
</gene>